<dbReference type="EMBL" id="CAMXCT010003096">
    <property type="protein sequence ID" value="CAI4002381.1"/>
    <property type="molecule type" value="Genomic_DNA"/>
</dbReference>
<dbReference type="GO" id="GO:0006508">
    <property type="term" value="P:proteolysis"/>
    <property type="evidence" value="ECO:0007669"/>
    <property type="project" value="UniProtKB-KW"/>
</dbReference>
<dbReference type="InterPro" id="IPR036213">
    <property type="entry name" value="Calpain_III_sf"/>
</dbReference>
<comment type="caution">
    <text evidence="6">Lacks conserved residue(s) required for the propagation of feature annotation.</text>
</comment>
<accession>A0A9P1G7D1</accession>
<evidence type="ECO:0000313" key="10">
    <source>
        <dbReference type="Proteomes" id="UP001152797"/>
    </source>
</evidence>
<evidence type="ECO:0000313" key="8">
    <source>
        <dbReference type="EMBL" id="CAI4002381.1"/>
    </source>
</evidence>
<dbReference type="Pfam" id="PF00648">
    <property type="entry name" value="Peptidase_C2"/>
    <property type="match status" value="1"/>
</dbReference>
<dbReference type="EMBL" id="CAMXCT020003096">
    <property type="protein sequence ID" value="CAL1155756.1"/>
    <property type="molecule type" value="Genomic_DNA"/>
</dbReference>
<evidence type="ECO:0000256" key="2">
    <source>
        <dbReference type="ARBA" id="ARBA00022670"/>
    </source>
</evidence>
<feature type="domain" description="Calpain catalytic" evidence="7">
    <location>
        <begin position="1"/>
        <end position="277"/>
    </location>
</feature>
<dbReference type="AlphaFoldDB" id="A0A9P1G7D1"/>
<keyword evidence="4" id="KW-0788">Thiol protease</keyword>
<dbReference type="PANTHER" id="PTHR10183">
    <property type="entry name" value="CALPAIN"/>
    <property type="match status" value="1"/>
</dbReference>
<evidence type="ECO:0000256" key="3">
    <source>
        <dbReference type="ARBA" id="ARBA00022801"/>
    </source>
</evidence>
<protein>
    <submittedName>
        <fullName evidence="9">Calpain-type cysteine protease DEK1</fullName>
    </submittedName>
</protein>
<reference evidence="8" key="1">
    <citation type="submission" date="2022-10" db="EMBL/GenBank/DDBJ databases">
        <authorList>
            <person name="Chen Y."/>
            <person name="Dougan E. K."/>
            <person name="Chan C."/>
            <person name="Rhodes N."/>
            <person name="Thang M."/>
        </authorList>
    </citation>
    <scope>NUCLEOTIDE SEQUENCE</scope>
</reference>
<gene>
    <name evidence="8" type="ORF">C1SCF055_LOCUS28340</name>
</gene>
<evidence type="ECO:0000256" key="1">
    <source>
        <dbReference type="ARBA" id="ARBA00007623"/>
    </source>
</evidence>
<reference evidence="9 10" key="2">
    <citation type="submission" date="2024-05" db="EMBL/GenBank/DDBJ databases">
        <authorList>
            <person name="Chen Y."/>
            <person name="Shah S."/>
            <person name="Dougan E. K."/>
            <person name="Thang M."/>
            <person name="Chan C."/>
        </authorList>
    </citation>
    <scope>NUCLEOTIDE SEQUENCE [LARGE SCALE GENOMIC DNA]</scope>
</reference>
<dbReference type="EMBL" id="CAMXCT030003096">
    <property type="protein sequence ID" value="CAL4789693.1"/>
    <property type="molecule type" value="Genomic_DNA"/>
</dbReference>
<dbReference type="SUPFAM" id="SSF49758">
    <property type="entry name" value="Calpain large subunit, middle domain (domain III)"/>
    <property type="match status" value="1"/>
</dbReference>
<organism evidence="8">
    <name type="scientific">Cladocopium goreaui</name>
    <dbReference type="NCBI Taxonomy" id="2562237"/>
    <lineage>
        <taxon>Eukaryota</taxon>
        <taxon>Sar</taxon>
        <taxon>Alveolata</taxon>
        <taxon>Dinophyceae</taxon>
        <taxon>Suessiales</taxon>
        <taxon>Symbiodiniaceae</taxon>
        <taxon>Cladocopium</taxon>
    </lineage>
</organism>
<keyword evidence="3" id="KW-0378">Hydrolase</keyword>
<comment type="caution">
    <text evidence="8">The sequence shown here is derived from an EMBL/GenBank/DDBJ whole genome shotgun (WGS) entry which is preliminary data.</text>
</comment>
<dbReference type="OrthoDB" id="424753at2759"/>
<dbReference type="InterPro" id="IPR001300">
    <property type="entry name" value="Peptidase_C2_calpain_cat"/>
</dbReference>
<dbReference type="PANTHER" id="PTHR10183:SF379">
    <property type="entry name" value="CALPAIN-5"/>
    <property type="match status" value="1"/>
</dbReference>
<evidence type="ECO:0000313" key="9">
    <source>
        <dbReference type="EMBL" id="CAL4789693.1"/>
    </source>
</evidence>
<evidence type="ECO:0000256" key="5">
    <source>
        <dbReference type="PIRSR" id="PIRSR622684-1"/>
    </source>
</evidence>
<name>A0A9P1G7D1_9DINO</name>
<evidence type="ECO:0000256" key="4">
    <source>
        <dbReference type="ARBA" id="ARBA00022807"/>
    </source>
</evidence>
<sequence>MFVDESFPPSNVSLWGKGVRRCFEQLEWLRPEEISSFSSTKLFDGSLSEPKPRGVCSIRQGLLSDCYLVAAIALLAMRPSLLSQLFVAYKPEEGWCTVRLFLNGKWEEVTLDTFLPCCQGRPAFAHHIGDELYACFLEKACAKAYGSYAALIGGHIDEALWDLTGLAVEEVNLSRAPQDFAAKIVQHWEKGDLLAVAWISSGAALQHQHQHQRVRSNHVYVVADVSTQSVGNQTVNVEVLDLAQTHPSEDAGQERTFWMGGSDLLKVFNRLSVCHAGIFHSQSHASTSSHKLEVTGANSGGCSNFPTFHKNSMFRVAVKDRQYPQSLAIILSQADIRHFANEFDCQVAYPQIGVTVLCIDKVITEVETDSRCCTRNRRKIVAQTAFSSKRNVAVVLQIEALPADTEYRVVPCYFFPGDLGMGQLMVHFAASGPTDAILVEQLSARDRTNLEFDGIFKSTVVRIQKTIKHPEYCSVSGKGSPLQLELDKNISIFRVASEAEVTPLTVVLTQRPEETLCWWRRDHLYASLYRCFESFRSHHDNLSLQELDSLCASLFVHVPQLGKDTFRKALLARCHLTGHSVSFGQFLSQILWCGIPKSDLQRAADMAMADKAPAAPACAPCAPDVWQVAFIGMAALGNLEQDLDVDKNVALSDATMKENHTMNFRASLAAGCEMPVMRDVNVWSASFLVRQSEFYLCPLIRGSGGVSFQLQVQSSLDLMVQQLEITDLRER</sequence>
<comment type="similarity">
    <text evidence="1">Belongs to the peptidase C2 family.</text>
</comment>
<dbReference type="PROSITE" id="PS50203">
    <property type="entry name" value="CALPAIN_CAT"/>
    <property type="match status" value="1"/>
</dbReference>
<proteinExistence type="inferred from homology"/>
<evidence type="ECO:0000259" key="7">
    <source>
        <dbReference type="PROSITE" id="PS50203"/>
    </source>
</evidence>
<dbReference type="GO" id="GO:0004198">
    <property type="term" value="F:calcium-dependent cysteine-type endopeptidase activity"/>
    <property type="evidence" value="ECO:0007669"/>
    <property type="project" value="InterPro"/>
</dbReference>
<keyword evidence="2 9" id="KW-0645">Protease</keyword>
<dbReference type="InterPro" id="IPR022684">
    <property type="entry name" value="Calpain_cysteine_protease"/>
</dbReference>
<dbReference type="InterPro" id="IPR038765">
    <property type="entry name" value="Papain-like_cys_pep_sf"/>
</dbReference>
<dbReference type="SUPFAM" id="SSF54001">
    <property type="entry name" value="Cysteine proteinases"/>
    <property type="match status" value="1"/>
</dbReference>
<dbReference type="Proteomes" id="UP001152797">
    <property type="component" value="Unassembled WGS sequence"/>
</dbReference>
<dbReference type="PRINTS" id="PR00704">
    <property type="entry name" value="CALPAIN"/>
</dbReference>
<evidence type="ECO:0000256" key="6">
    <source>
        <dbReference type="PROSITE-ProRule" id="PRU00239"/>
    </source>
</evidence>
<keyword evidence="10" id="KW-1185">Reference proteome</keyword>
<dbReference type="SMART" id="SM00230">
    <property type="entry name" value="CysPc"/>
    <property type="match status" value="1"/>
</dbReference>
<feature type="active site" evidence="5">
    <location>
        <position position="218"/>
    </location>
</feature>
<feature type="active site" evidence="5">
    <location>
        <position position="66"/>
    </location>
</feature>
<dbReference type="Gene3D" id="2.60.120.380">
    <property type="match status" value="1"/>
</dbReference>